<name>A0A200QCV6_MACCD</name>
<reference evidence="1 2" key="1">
    <citation type="journal article" date="2017" name="Mol. Plant">
        <title>The Genome of Medicinal Plant Macleaya cordata Provides New Insights into Benzylisoquinoline Alkaloids Metabolism.</title>
        <authorList>
            <person name="Liu X."/>
            <person name="Liu Y."/>
            <person name="Huang P."/>
            <person name="Ma Y."/>
            <person name="Qing Z."/>
            <person name="Tang Q."/>
            <person name="Cao H."/>
            <person name="Cheng P."/>
            <person name="Zheng Y."/>
            <person name="Yuan Z."/>
            <person name="Zhou Y."/>
            <person name="Liu J."/>
            <person name="Tang Z."/>
            <person name="Zhuo Y."/>
            <person name="Zhang Y."/>
            <person name="Yu L."/>
            <person name="Huang J."/>
            <person name="Yang P."/>
            <person name="Peng Q."/>
            <person name="Zhang J."/>
            <person name="Jiang W."/>
            <person name="Zhang Z."/>
            <person name="Lin K."/>
            <person name="Ro D.K."/>
            <person name="Chen X."/>
            <person name="Xiong X."/>
            <person name="Shang Y."/>
            <person name="Huang S."/>
            <person name="Zeng J."/>
        </authorList>
    </citation>
    <scope>NUCLEOTIDE SEQUENCE [LARGE SCALE GENOMIC DNA]</scope>
    <source>
        <strain evidence="2">cv. BLH2017</strain>
        <tissue evidence="1">Root</tissue>
    </source>
</reference>
<evidence type="ECO:0000313" key="1">
    <source>
        <dbReference type="EMBL" id="OVA08270.1"/>
    </source>
</evidence>
<protein>
    <recommendedName>
        <fullName evidence="3">Protein FAR1-RELATED SEQUENCE</fullName>
    </recommendedName>
</protein>
<dbReference type="PANTHER" id="PTHR31569">
    <property type="entry name" value="SWIM-TYPE DOMAIN-CONTAINING PROTEIN"/>
    <property type="match status" value="1"/>
</dbReference>
<gene>
    <name evidence="1" type="ORF">BVC80_1297g12</name>
</gene>
<proteinExistence type="predicted"/>
<dbReference type="PANTHER" id="PTHR31569:SF4">
    <property type="entry name" value="SWIM-TYPE DOMAIN-CONTAINING PROTEIN"/>
    <property type="match status" value="1"/>
</dbReference>
<dbReference type="InterPro" id="IPR052579">
    <property type="entry name" value="Zinc_finger_SWIM"/>
</dbReference>
<keyword evidence="2" id="KW-1185">Reference proteome</keyword>
<accession>A0A200QCV6</accession>
<comment type="caution">
    <text evidence="1">The sequence shown here is derived from an EMBL/GenBank/DDBJ whole genome shotgun (WGS) entry which is preliminary data.</text>
</comment>
<dbReference type="OrthoDB" id="1858323at2759"/>
<evidence type="ECO:0008006" key="3">
    <source>
        <dbReference type="Google" id="ProtNLM"/>
    </source>
</evidence>
<dbReference type="EMBL" id="MVGT01002330">
    <property type="protein sequence ID" value="OVA08270.1"/>
    <property type="molecule type" value="Genomic_DNA"/>
</dbReference>
<dbReference type="InParanoid" id="A0A200QCV6"/>
<evidence type="ECO:0000313" key="2">
    <source>
        <dbReference type="Proteomes" id="UP000195402"/>
    </source>
</evidence>
<dbReference type="Proteomes" id="UP000195402">
    <property type="component" value="Unassembled WGS sequence"/>
</dbReference>
<sequence>MVKVKDYFQYSLIYVKHAHQIKIFKLLRHHVSEYALKHILTELQRSKSSYFNVSRCGCVLRKKMGFPCACELFKYSEDGVPIPRDAIDPHWKQLSMVPLVEKKIDLTNSSLESDERFMDAND</sequence>
<organism evidence="1 2">
    <name type="scientific">Macleaya cordata</name>
    <name type="common">Five-seeded plume-poppy</name>
    <name type="synonym">Bocconia cordata</name>
    <dbReference type="NCBI Taxonomy" id="56857"/>
    <lineage>
        <taxon>Eukaryota</taxon>
        <taxon>Viridiplantae</taxon>
        <taxon>Streptophyta</taxon>
        <taxon>Embryophyta</taxon>
        <taxon>Tracheophyta</taxon>
        <taxon>Spermatophyta</taxon>
        <taxon>Magnoliopsida</taxon>
        <taxon>Ranunculales</taxon>
        <taxon>Papaveraceae</taxon>
        <taxon>Papaveroideae</taxon>
        <taxon>Macleaya</taxon>
    </lineage>
</organism>
<dbReference type="AlphaFoldDB" id="A0A200QCV6"/>